<feature type="compositionally biased region" description="Low complexity" evidence="1">
    <location>
        <begin position="41"/>
        <end position="53"/>
    </location>
</feature>
<dbReference type="EMBL" id="QXBN01000086">
    <property type="protein sequence ID" value="RIT25913.1"/>
    <property type="molecule type" value="Genomic_DNA"/>
</dbReference>
<gene>
    <name evidence="3" type="ORF">D2E76_28615</name>
    <name evidence="2" type="ORF">ERS075527_04229</name>
</gene>
<feature type="region of interest" description="Disordered" evidence="1">
    <location>
        <begin position="38"/>
        <end position="74"/>
    </location>
</feature>
<dbReference type="EMBL" id="CSUW01000011">
    <property type="protein sequence ID" value="CPT56863.1"/>
    <property type="molecule type" value="Genomic_DNA"/>
</dbReference>
<sequence>MSDEQELQRELDLIRSVADRSVMDIEAAGREAIAEIDRRATAPPQQDAQAQVRPPVPPPTDLDEDDFYQFQRFR</sequence>
<evidence type="ECO:0000313" key="3">
    <source>
        <dbReference type="EMBL" id="RIT25913.1"/>
    </source>
</evidence>
<evidence type="ECO:0000313" key="4">
    <source>
        <dbReference type="Proteomes" id="UP000038487"/>
    </source>
</evidence>
<reference evidence="3 5" key="2">
    <citation type="submission" date="2018-08" db="EMBL/GenBank/DDBJ databases">
        <title>Linezolid Resistance in Mycobacterium abscessus: MIC Distribution and Comprehensive Investigation of Resistance Mechanisms.</title>
        <authorList>
            <person name="Ye M."/>
            <person name="Xu L."/>
            <person name="Zou Y."/>
            <person name="Li B."/>
            <person name="Guo Q."/>
            <person name="Zhang Y."/>
            <person name="Zhan M."/>
            <person name="Xu B."/>
            <person name="Yu F."/>
            <person name="Zhang Z."/>
            <person name="Chu H."/>
        </authorList>
    </citation>
    <scope>NUCLEOTIDE SEQUENCE [LARGE SCALE GENOMIC DNA]</scope>
    <source>
        <strain evidence="3 5">G143</strain>
    </source>
</reference>
<dbReference type="Proteomes" id="UP000284557">
    <property type="component" value="Unassembled WGS sequence"/>
</dbReference>
<dbReference type="Proteomes" id="UP000038487">
    <property type="component" value="Unassembled WGS sequence"/>
</dbReference>
<protein>
    <submittedName>
        <fullName evidence="2">Uncharacterized protein</fullName>
    </submittedName>
</protein>
<dbReference type="RefSeq" id="WP_005082847.1">
    <property type="nucleotide sequence ID" value="NZ_CP014955.1"/>
</dbReference>
<reference evidence="2 4" key="1">
    <citation type="submission" date="2015-03" db="EMBL/GenBank/DDBJ databases">
        <authorList>
            <consortium name="Pathogen Informatics"/>
            <person name="Murphy D."/>
        </authorList>
    </citation>
    <scope>NUCLEOTIDE SEQUENCE [LARGE SCALE GENOMIC DNA]</scope>
    <source>
        <strain evidence="2 4">PAP036</strain>
    </source>
</reference>
<name>A0A0S1SWF9_9MYCO</name>
<dbReference type="AlphaFoldDB" id="A0A0S1SWF9"/>
<evidence type="ECO:0000313" key="5">
    <source>
        <dbReference type="Proteomes" id="UP000284557"/>
    </source>
</evidence>
<evidence type="ECO:0000313" key="2">
    <source>
        <dbReference type="EMBL" id="CPT56863.1"/>
    </source>
</evidence>
<accession>A0A0S1SWF9</accession>
<comment type="caution">
    <text evidence="2">The sequence shown here is derived from an EMBL/GenBank/DDBJ whole genome shotgun (WGS) entry which is preliminary data.</text>
</comment>
<proteinExistence type="predicted"/>
<organism evidence="2 4">
    <name type="scientific">Mycobacteroides abscessus</name>
    <dbReference type="NCBI Taxonomy" id="36809"/>
    <lineage>
        <taxon>Bacteria</taxon>
        <taxon>Bacillati</taxon>
        <taxon>Actinomycetota</taxon>
        <taxon>Actinomycetes</taxon>
        <taxon>Mycobacteriales</taxon>
        <taxon>Mycobacteriaceae</taxon>
        <taxon>Mycobacteroides</taxon>
    </lineage>
</organism>
<dbReference type="GeneID" id="93376957"/>
<evidence type="ECO:0000256" key="1">
    <source>
        <dbReference type="SAM" id="MobiDB-lite"/>
    </source>
</evidence>